<protein>
    <submittedName>
        <fullName evidence="2">Uncharacterized protein</fullName>
    </submittedName>
</protein>
<keyword evidence="3" id="KW-1185">Reference proteome</keyword>
<evidence type="ECO:0000313" key="3">
    <source>
        <dbReference type="Proteomes" id="UP001501742"/>
    </source>
</evidence>
<evidence type="ECO:0000256" key="1">
    <source>
        <dbReference type="SAM" id="Phobius"/>
    </source>
</evidence>
<accession>A0ABN1Z8R6</accession>
<reference evidence="2 3" key="1">
    <citation type="journal article" date="2019" name="Int. J. Syst. Evol. Microbiol.">
        <title>The Global Catalogue of Microorganisms (GCM) 10K type strain sequencing project: providing services to taxonomists for standard genome sequencing and annotation.</title>
        <authorList>
            <consortium name="The Broad Institute Genomics Platform"/>
            <consortium name="The Broad Institute Genome Sequencing Center for Infectious Disease"/>
            <person name="Wu L."/>
            <person name="Ma J."/>
        </authorList>
    </citation>
    <scope>NUCLEOTIDE SEQUENCE [LARGE SCALE GENOMIC DNA]</scope>
    <source>
        <strain evidence="2 3">JCM 12140</strain>
    </source>
</reference>
<proteinExistence type="predicted"/>
<keyword evidence="1" id="KW-1133">Transmembrane helix</keyword>
<name>A0ABN1Z8R6_9MICO</name>
<keyword evidence="1" id="KW-0472">Membrane</keyword>
<evidence type="ECO:0000313" key="2">
    <source>
        <dbReference type="EMBL" id="GAA1491966.1"/>
    </source>
</evidence>
<keyword evidence="1" id="KW-0812">Transmembrane</keyword>
<gene>
    <name evidence="2" type="ORF">GCM10009627_03120</name>
</gene>
<feature type="transmembrane region" description="Helical" evidence="1">
    <location>
        <begin position="25"/>
        <end position="50"/>
    </location>
</feature>
<dbReference type="Proteomes" id="UP001501742">
    <property type="component" value="Unassembled WGS sequence"/>
</dbReference>
<comment type="caution">
    <text evidence="2">The sequence shown here is derived from an EMBL/GenBank/DDBJ whole genome shotgun (WGS) entry which is preliminary data.</text>
</comment>
<dbReference type="EMBL" id="BAAAJX010000002">
    <property type="protein sequence ID" value="GAA1491966.1"/>
    <property type="molecule type" value="Genomic_DNA"/>
</dbReference>
<sequence>MGSRSASTADDRSASRSVRPGQRRAWFRFGAAVVAVLVIVGVVFVGPAVVRSYDAEHRTTITCDVTAAEGEMQSSSSRGIGGPIPQVVISTRDCGRLLLRDGVTRSNNEQIAARLSPPGEYRIEVGTASWNIRGVLHAIRRDPSAYGFEPAS</sequence>
<organism evidence="2 3">
    <name type="scientific">Curtobacterium herbarum</name>
    <dbReference type="NCBI Taxonomy" id="150122"/>
    <lineage>
        <taxon>Bacteria</taxon>
        <taxon>Bacillati</taxon>
        <taxon>Actinomycetota</taxon>
        <taxon>Actinomycetes</taxon>
        <taxon>Micrococcales</taxon>
        <taxon>Microbacteriaceae</taxon>
        <taxon>Curtobacterium</taxon>
    </lineage>
</organism>